<dbReference type="GO" id="GO:0016787">
    <property type="term" value="F:hydrolase activity"/>
    <property type="evidence" value="ECO:0007669"/>
    <property type="project" value="UniProtKB-KW"/>
</dbReference>
<evidence type="ECO:0000259" key="2">
    <source>
        <dbReference type="Pfam" id="PF00857"/>
    </source>
</evidence>
<dbReference type="CDD" id="cd01014">
    <property type="entry name" value="nicotinamidase_related"/>
    <property type="match status" value="1"/>
</dbReference>
<dbReference type="RefSeq" id="WP_127483197.1">
    <property type="nucleotide sequence ID" value="NZ_BAAAIN010000002.1"/>
</dbReference>
<accession>A0AAD3X436</accession>
<evidence type="ECO:0000313" key="4">
    <source>
        <dbReference type="Proteomes" id="UP000436027"/>
    </source>
</evidence>
<comment type="caution">
    <text evidence="3">The sequence shown here is derived from an EMBL/GenBank/DDBJ whole genome shotgun (WGS) entry which is preliminary data.</text>
</comment>
<dbReference type="PANTHER" id="PTHR43540">
    <property type="entry name" value="PEROXYUREIDOACRYLATE/UREIDOACRYLATE AMIDOHYDROLASE-RELATED"/>
    <property type="match status" value="1"/>
</dbReference>
<reference evidence="3 4" key="1">
    <citation type="submission" date="2019-09" db="EMBL/GenBank/DDBJ databases">
        <title>Whole genome sequencing of Microbacterium maritypicum.</title>
        <authorList>
            <person name="Lenchi N."/>
        </authorList>
    </citation>
    <scope>NUCLEOTIDE SEQUENCE [LARGE SCALE GENOMIC DNA]</scope>
    <source>
        <strain evidence="3 4">DSM 12512</strain>
    </source>
</reference>
<dbReference type="PANTHER" id="PTHR43540:SF6">
    <property type="entry name" value="ISOCHORISMATASE-LIKE DOMAIN-CONTAINING PROTEIN"/>
    <property type="match status" value="1"/>
</dbReference>
<dbReference type="InterPro" id="IPR036380">
    <property type="entry name" value="Isochorismatase-like_sf"/>
</dbReference>
<gene>
    <name evidence="3" type="ORF">F6W70_00555</name>
</gene>
<feature type="domain" description="Isochorismatase-like" evidence="2">
    <location>
        <begin position="7"/>
        <end position="148"/>
    </location>
</feature>
<dbReference type="Pfam" id="PF00857">
    <property type="entry name" value="Isochorismatase"/>
    <property type="match status" value="1"/>
</dbReference>
<dbReference type="EMBL" id="WAAQ01000001">
    <property type="protein sequence ID" value="KAB1885990.1"/>
    <property type="molecule type" value="Genomic_DNA"/>
</dbReference>
<sequence length="195" mass="20535">MTSSSDTALLVIDAQESFRRRVDDWAATANPAVIDNIALLVAHAREVGDPVVWITHSEPGSGGVFDPASGFVRVIEDLDPRESEAALTKTTVNSFGSTDLHDRLQGAGVRRVVICGIRTEQCCETTARVAADLGYEVEFVTDATTTSAIPAHGGLAAVSGEDIMRRTESILAARGFATIASTSERIGAVRAPGLP</sequence>
<dbReference type="Proteomes" id="UP000436027">
    <property type="component" value="Unassembled WGS sequence"/>
</dbReference>
<keyword evidence="1 3" id="KW-0378">Hydrolase</keyword>
<dbReference type="InterPro" id="IPR000868">
    <property type="entry name" value="Isochorismatase-like_dom"/>
</dbReference>
<dbReference type="SUPFAM" id="SSF52499">
    <property type="entry name" value="Isochorismatase-like hydrolases"/>
    <property type="match status" value="1"/>
</dbReference>
<protein>
    <submittedName>
        <fullName evidence="3">Cysteine hydrolase</fullName>
    </submittedName>
</protein>
<dbReference type="AlphaFoldDB" id="A0AAD3X436"/>
<dbReference type="InterPro" id="IPR050272">
    <property type="entry name" value="Isochorismatase-like_hydrls"/>
</dbReference>
<evidence type="ECO:0000256" key="1">
    <source>
        <dbReference type="ARBA" id="ARBA00022801"/>
    </source>
</evidence>
<proteinExistence type="predicted"/>
<dbReference type="Gene3D" id="3.40.50.850">
    <property type="entry name" value="Isochorismatase-like"/>
    <property type="match status" value="1"/>
</dbReference>
<name>A0AAD3X436_MICMQ</name>
<organism evidence="3 4">
    <name type="scientific">Microbacterium maritypicum</name>
    <name type="common">Microbacterium liquefaciens</name>
    <dbReference type="NCBI Taxonomy" id="33918"/>
    <lineage>
        <taxon>Bacteria</taxon>
        <taxon>Bacillati</taxon>
        <taxon>Actinomycetota</taxon>
        <taxon>Actinomycetes</taxon>
        <taxon>Micrococcales</taxon>
        <taxon>Microbacteriaceae</taxon>
        <taxon>Microbacterium</taxon>
    </lineage>
</organism>
<evidence type="ECO:0000313" key="3">
    <source>
        <dbReference type="EMBL" id="KAB1885990.1"/>
    </source>
</evidence>